<gene>
    <name evidence="1" type="ORF">GCM10008027_18530</name>
</gene>
<sequence>MRANANEIHHRKSMMTSECYVFIDGLEEKPVICGYFKLDNQFKCLDDRD</sequence>
<organism evidence="1 2">
    <name type="scientific">Pseudoalteromonas gelatinilytica</name>
    <dbReference type="NCBI Taxonomy" id="1703256"/>
    <lineage>
        <taxon>Bacteria</taxon>
        <taxon>Pseudomonadati</taxon>
        <taxon>Pseudomonadota</taxon>
        <taxon>Gammaproteobacteria</taxon>
        <taxon>Alteromonadales</taxon>
        <taxon>Pseudoalteromonadaceae</taxon>
        <taxon>Pseudoalteromonas</taxon>
    </lineage>
</organism>
<evidence type="ECO:0000313" key="1">
    <source>
        <dbReference type="EMBL" id="GGE93952.1"/>
    </source>
</evidence>
<name>A0ABQ1TI88_9GAMM</name>
<reference evidence="2" key="1">
    <citation type="journal article" date="2019" name="Int. J. Syst. Evol. Microbiol.">
        <title>The Global Catalogue of Microorganisms (GCM) 10K type strain sequencing project: providing services to taxonomists for standard genome sequencing and annotation.</title>
        <authorList>
            <consortium name="The Broad Institute Genomics Platform"/>
            <consortium name="The Broad Institute Genome Sequencing Center for Infectious Disease"/>
            <person name="Wu L."/>
            <person name="Ma J."/>
        </authorList>
    </citation>
    <scope>NUCLEOTIDE SEQUENCE [LARGE SCALE GENOMIC DNA]</scope>
    <source>
        <strain evidence="2">CGMCC 1.15394</strain>
    </source>
</reference>
<dbReference type="Proteomes" id="UP000638462">
    <property type="component" value="Unassembled WGS sequence"/>
</dbReference>
<evidence type="ECO:0000313" key="2">
    <source>
        <dbReference type="Proteomes" id="UP000638462"/>
    </source>
</evidence>
<dbReference type="EMBL" id="BMIT01000006">
    <property type="protein sequence ID" value="GGE93952.1"/>
    <property type="molecule type" value="Genomic_DNA"/>
</dbReference>
<keyword evidence="2" id="KW-1185">Reference proteome</keyword>
<accession>A0ABQ1TI88</accession>
<protein>
    <submittedName>
        <fullName evidence="1">Uncharacterized protein</fullName>
    </submittedName>
</protein>
<comment type="caution">
    <text evidence="1">The sequence shown here is derived from an EMBL/GenBank/DDBJ whole genome shotgun (WGS) entry which is preliminary data.</text>
</comment>
<proteinExistence type="predicted"/>